<name>A7I8H1_METB6</name>
<sequence length="154" mass="17211">MENENLFISIDFDKGNFPKKHTCDGEDISPLIHIDRIHSPYLAVIIDDRIGPSERFTHWLMWDFEARQVIPENIPKSALITLPFTAVQGTNDFGSTGYRGPCPPPGEVHTYYFNVYGLDALLGIPAGSKRDALENAMKGHTLQYGGQAIATYSR</sequence>
<dbReference type="InterPro" id="IPR036610">
    <property type="entry name" value="PEBP-like_sf"/>
</dbReference>
<organism evidence="1 2">
    <name type="scientific">Methanoregula boonei (strain DSM 21154 / JCM 14090 / 6A8)</name>
    <dbReference type="NCBI Taxonomy" id="456442"/>
    <lineage>
        <taxon>Archaea</taxon>
        <taxon>Methanobacteriati</taxon>
        <taxon>Methanobacteriota</taxon>
        <taxon>Stenosarchaea group</taxon>
        <taxon>Methanomicrobia</taxon>
        <taxon>Methanomicrobiales</taxon>
        <taxon>Methanoregulaceae</taxon>
        <taxon>Methanoregula</taxon>
    </lineage>
</organism>
<dbReference type="OrthoDB" id="28720at2157"/>
<dbReference type="eggNOG" id="arCOG04702">
    <property type="taxonomic scope" value="Archaea"/>
</dbReference>
<dbReference type="STRING" id="456442.Mboo_1514"/>
<dbReference type="GeneID" id="5412044"/>
<dbReference type="PANTHER" id="PTHR30289:SF1">
    <property type="entry name" value="PEBP (PHOSPHATIDYLETHANOLAMINE-BINDING PROTEIN) FAMILY PROTEIN"/>
    <property type="match status" value="1"/>
</dbReference>
<dbReference type="RefSeq" id="WP_012107072.1">
    <property type="nucleotide sequence ID" value="NC_009712.1"/>
</dbReference>
<protein>
    <submittedName>
        <fullName evidence="1">PEBP family protein</fullName>
    </submittedName>
</protein>
<dbReference type="EMBL" id="CP000780">
    <property type="protein sequence ID" value="ABS56032.1"/>
    <property type="molecule type" value="Genomic_DNA"/>
</dbReference>
<dbReference type="Gene3D" id="3.90.280.10">
    <property type="entry name" value="PEBP-like"/>
    <property type="match status" value="1"/>
</dbReference>
<dbReference type="Proteomes" id="UP000002408">
    <property type="component" value="Chromosome"/>
</dbReference>
<evidence type="ECO:0000313" key="2">
    <source>
        <dbReference type="Proteomes" id="UP000002408"/>
    </source>
</evidence>
<dbReference type="PANTHER" id="PTHR30289">
    <property type="entry name" value="UNCHARACTERIZED PROTEIN YBCL-RELATED"/>
    <property type="match status" value="1"/>
</dbReference>
<dbReference type="CDD" id="cd00865">
    <property type="entry name" value="PEBP_bact_arch"/>
    <property type="match status" value="1"/>
</dbReference>
<dbReference type="HOGENOM" id="CLU_083918_3_0_2"/>
<dbReference type="AlphaFoldDB" id="A7I8H1"/>
<dbReference type="InterPro" id="IPR005247">
    <property type="entry name" value="YbhB_YbcL/LppC-like"/>
</dbReference>
<dbReference type="NCBIfam" id="TIGR00481">
    <property type="entry name" value="YbhB/YbcL family Raf kinase inhibitor-like protein"/>
    <property type="match status" value="1"/>
</dbReference>
<gene>
    <name evidence="1" type="ordered locus">Mboo_1514</name>
</gene>
<reference evidence="2" key="1">
    <citation type="journal article" date="2015" name="Microbiology">
        <title>Genome of Methanoregula boonei 6A8 reveals adaptations to oligotrophic peatland environments.</title>
        <authorList>
            <person name="Braeuer S."/>
            <person name="Cadillo-Quiroz H."/>
            <person name="Kyrpides N."/>
            <person name="Woyke T."/>
            <person name="Goodwin L."/>
            <person name="Detter C."/>
            <person name="Podell S."/>
            <person name="Yavitt J.B."/>
            <person name="Zinder S.H."/>
        </authorList>
    </citation>
    <scope>NUCLEOTIDE SEQUENCE [LARGE SCALE GENOMIC DNA]</scope>
    <source>
        <strain evidence="2">DSM 21154 / JCM 14090 / 6A8</strain>
    </source>
</reference>
<evidence type="ECO:0000313" key="1">
    <source>
        <dbReference type="EMBL" id="ABS56032.1"/>
    </source>
</evidence>
<dbReference type="InterPro" id="IPR008914">
    <property type="entry name" value="PEBP"/>
</dbReference>
<dbReference type="KEGG" id="mbn:Mboo_1514"/>
<dbReference type="Pfam" id="PF01161">
    <property type="entry name" value="PBP"/>
    <property type="match status" value="1"/>
</dbReference>
<accession>A7I8H1</accession>
<dbReference type="SUPFAM" id="SSF49777">
    <property type="entry name" value="PEBP-like"/>
    <property type="match status" value="1"/>
</dbReference>
<keyword evidence="2" id="KW-1185">Reference proteome</keyword>
<proteinExistence type="predicted"/>